<dbReference type="Proteomes" id="UP000266861">
    <property type="component" value="Unassembled WGS sequence"/>
</dbReference>
<gene>
    <name evidence="1" type="ORF">Glove_41g146</name>
</gene>
<sequence length="62" mass="7192">MLLNSIDIKCDFLHQSNFQYIPKIILINKQVEITLIQDVQRNAFDPQDVALTYGLIAKVLKF</sequence>
<reference evidence="1 2" key="1">
    <citation type="submission" date="2018-08" db="EMBL/GenBank/DDBJ databases">
        <title>Genome and evolution of the arbuscular mycorrhizal fungus Diversispora epigaea (formerly Glomus versiforme) and its bacterial endosymbionts.</title>
        <authorList>
            <person name="Sun X."/>
            <person name="Fei Z."/>
            <person name="Harrison M."/>
        </authorList>
    </citation>
    <scope>NUCLEOTIDE SEQUENCE [LARGE SCALE GENOMIC DNA]</scope>
    <source>
        <strain evidence="1 2">IT104</strain>
    </source>
</reference>
<name>A0A397JJP6_9GLOM</name>
<comment type="caution">
    <text evidence="1">The sequence shown here is derived from an EMBL/GenBank/DDBJ whole genome shotgun (WGS) entry which is preliminary data.</text>
</comment>
<protein>
    <submittedName>
        <fullName evidence="1">Uncharacterized protein</fullName>
    </submittedName>
</protein>
<organism evidence="1 2">
    <name type="scientific">Diversispora epigaea</name>
    <dbReference type="NCBI Taxonomy" id="1348612"/>
    <lineage>
        <taxon>Eukaryota</taxon>
        <taxon>Fungi</taxon>
        <taxon>Fungi incertae sedis</taxon>
        <taxon>Mucoromycota</taxon>
        <taxon>Glomeromycotina</taxon>
        <taxon>Glomeromycetes</taxon>
        <taxon>Diversisporales</taxon>
        <taxon>Diversisporaceae</taxon>
        <taxon>Diversispora</taxon>
    </lineage>
</organism>
<proteinExistence type="predicted"/>
<evidence type="ECO:0000313" key="1">
    <source>
        <dbReference type="EMBL" id="RHZ87018.1"/>
    </source>
</evidence>
<keyword evidence="2" id="KW-1185">Reference proteome</keyword>
<dbReference type="AlphaFoldDB" id="A0A397JJP6"/>
<dbReference type="EMBL" id="PQFF01000039">
    <property type="protein sequence ID" value="RHZ87018.1"/>
    <property type="molecule type" value="Genomic_DNA"/>
</dbReference>
<evidence type="ECO:0000313" key="2">
    <source>
        <dbReference type="Proteomes" id="UP000266861"/>
    </source>
</evidence>
<accession>A0A397JJP6</accession>